<comment type="caution">
    <text evidence="2">The sequence shown here is derived from an EMBL/GenBank/DDBJ whole genome shotgun (WGS) entry which is preliminary data.</text>
</comment>
<proteinExistence type="predicted"/>
<evidence type="ECO:0000256" key="1">
    <source>
        <dbReference type="SAM" id="Phobius"/>
    </source>
</evidence>
<accession>F7R1S0</accession>
<keyword evidence="1" id="KW-0812">Transmembrane</keyword>
<protein>
    <submittedName>
        <fullName evidence="2">Uncharacterized protein</fullName>
    </submittedName>
</protein>
<feature type="transmembrane region" description="Helical" evidence="1">
    <location>
        <begin position="13"/>
        <end position="31"/>
    </location>
</feature>
<evidence type="ECO:0000313" key="2">
    <source>
        <dbReference type="EMBL" id="EGM51332.1"/>
    </source>
</evidence>
<sequence>MCAEKDVDARKDALMGNLVSAIIKACIFANFKKRKVL</sequence>
<name>F7R1S0_9LACO</name>
<organism evidence="2 3">
    <name type="scientific">Ligilactobacillus ruminis SPM0211</name>
    <dbReference type="NCBI Taxonomy" id="1040964"/>
    <lineage>
        <taxon>Bacteria</taxon>
        <taxon>Bacillati</taxon>
        <taxon>Bacillota</taxon>
        <taxon>Bacilli</taxon>
        <taxon>Lactobacillales</taxon>
        <taxon>Lactobacillaceae</taxon>
        <taxon>Ligilactobacillus</taxon>
    </lineage>
</organism>
<gene>
    <name evidence="2" type="ORF">LRU_01644</name>
</gene>
<keyword evidence="1" id="KW-0472">Membrane</keyword>
<dbReference type="AlphaFoldDB" id="F7R1S0"/>
<dbReference type="Proteomes" id="UP000002971">
    <property type="component" value="Unassembled WGS sequence"/>
</dbReference>
<reference evidence="2 3" key="1">
    <citation type="journal article" date="2011" name="J. Bacteriol.">
        <title>Genome Sequence of Lactobacillus ruminis SPM0211, Isolated from a Fecal Sample from a Healthy Korean.</title>
        <authorList>
            <person name="Lee S."/>
            <person name="Cho Y.J."/>
            <person name="Lee A.H."/>
            <person name="Chun J."/>
            <person name="Ha N.J."/>
            <person name="Ko G."/>
        </authorList>
    </citation>
    <scope>NUCLEOTIDE SEQUENCE [LARGE SCALE GENOMIC DNA]</scope>
    <source>
        <strain evidence="2 3">SPM0211</strain>
    </source>
</reference>
<keyword evidence="1" id="KW-1133">Transmembrane helix</keyword>
<dbReference type="EMBL" id="AFOJ01000006">
    <property type="protein sequence ID" value="EGM51332.1"/>
    <property type="molecule type" value="Genomic_DNA"/>
</dbReference>
<evidence type="ECO:0000313" key="3">
    <source>
        <dbReference type="Proteomes" id="UP000002971"/>
    </source>
</evidence>